<evidence type="ECO:0000313" key="2">
    <source>
        <dbReference type="Proteomes" id="UP000005239"/>
    </source>
</evidence>
<accession>A0A2A6B9D5</accession>
<dbReference type="EnsemblMetazoa" id="PPA35349.1">
    <property type="protein sequence ID" value="PPA35349.1"/>
    <property type="gene ID" value="WBGene00273718"/>
</dbReference>
<evidence type="ECO:0000313" key="1">
    <source>
        <dbReference type="EnsemblMetazoa" id="PPA35349.1"/>
    </source>
</evidence>
<dbReference type="Proteomes" id="UP000005239">
    <property type="component" value="Unassembled WGS sequence"/>
</dbReference>
<accession>A0A8R1UPH2</accession>
<reference evidence="2" key="1">
    <citation type="journal article" date="2008" name="Nat. Genet.">
        <title>The Pristionchus pacificus genome provides a unique perspective on nematode lifestyle and parasitism.</title>
        <authorList>
            <person name="Dieterich C."/>
            <person name="Clifton S.W."/>
            <person name="Schuster L.N."/>
            <person name="Chinwalla A."/>
            <person name="Delehaunty K."/>
            <person name="Dinkelacker I."/>
            <person name="Fulton L."/>
            <person name="Fulton R."/>
            <person name="Godfrey J."/>
            <person name="Minx P."/>
            <person name="Mitreva M."/>
            <person name="Roeseler W."/>
            <person name="Tian H."/>
            <person name="Witte H."/>
            <person name="Yang S.P."/>
            <person name="Wilson R.K."/>
            <person name="Sommer R.J."/>
        </authorList>
    </citation>
    <scope>NUCLEOTIDE SEQUENCE [LARGE SCALE GENOMIC DNA]</scope>
    <source>
        <strain evidence="2">PS312</strain>
    </source>
</reference>
<dbReference type="AlphaFoldDB" id="A0A2A6B9D5"/>
<sequence length="110" mass="12363">MFILLLLVSIAPTTTTLECYFQTDVKPLSRRICGSNMTNCMKLEHYPRRIYLGCADEEACSKGKESTVCKYTACTQQSCCKGHLCNTSNSQCVQATLISIVAFFMRSQFH</sequence>
<protein>
    <submittedName>
        <fullName evidence="1">Uncharacterized protein</fullName>
    </submittedName>
</protein>
<gene>
    <name evidence="1" type="primary">WBGene00273718</name>
</gene>
<name>A0A2A6B9D5_PRIPA</name>
<organism evidence="1 2">
    <name type="scientific">Pristionchus pacificus</name>
    <name type="common">Parasitic nematode worm</name>
    <dbReference type="NCBI Taxonomy" id="54126"/>
    <lineage>
        <taxon>Eukaryota</taxon>
        <taxon>Metazoa</taxon>
        <taxon>Ecdysozoa</taxon>
        <taxon>Nematoda</taxon>
        <taxon>Chromadorea</taxon>
        <taxon>Rhabditida</taxon>
        <taxon>Rhabditina</taxon>
        <taxon>Diplogasteromorpha</taxon>
        <taxon>Diplogasteroidea</taxon>
        <taxon>Neodiplogasteridae</taxon>
        <taxon>Pristionchus</taxon>
    </lineage>
</organism>
<proteinExistence type="predicted"/>
<keyword evidence="2" id="KW-1185">Reference proteome</keyword>
<reference evidence="1" key="2">
    <citation type="submission" date="2022-06" db="UniProtKB">
        <authorList>
            <consortium name="EnsemblMetazoa"/>
        </authorList>
    </citation>
    <scope>IDENTIFICATION</scope>
    <source>
        <strain evidence="1">PS312</strain>
    </source>
</reference>